<proteinExistence type="predicted"/>
<evidence type="ECO:0000313" key="5">
    <source>
        <dbReference type="EMBL" id="VUZ43839.1"/>
    </source>
</evidence>
<dbReference type="EMBL" id="UYSG01011135">
    <property type="protein sequence ID" value="VDL61061.1"/>
    <property type="molecule type" value="Genomic_DNA"/>
</dbReference>
<evidence type="ECO:0000256" key="2">
    <source>
        <dbReference type="RuleBase" id="RU000682"/>
    </source>
</evidence>
<dbReference type="OrthoDB" id="6233441at2759"/>
<reference evidence="5 7" key="3">
    <citation type="submission" date="2019-07" db="EMBL/GenBank/DDBJ databases">
        <authorList>
            <person name="Jastrzebski P J."/>
            <person name="Paukszto L."/>
            <person name="Jastrzebski P J."/>
        </authorList>
    </citation>
    <scope>NUCLEOTIDE SEQUENCE [LARGE SCALE GENOMIC DNA]</scope>
    <source>
        <strain evidence="5 7">WMS-il1</strain>
    </source>
</reference>
<dbReference type="PROSITE" id="PS50071">
    <property type="entry name" value="HOMEOBOX_2"/>
    <property type="match status" value="1"/>
</dbReference>
<reference evidence="8" key="1">
    <citation type="submission" date="2017-02" db="UniProtKB">
        <authorList>
            <consortium name="WormBaseParasite"/>
        </authorList>
    </citation>
    <scope>IDENTIFICATION</scope>
</reference>
<evidence type="ECO:0000313" key="8">
    <source>
        <dbReference type="WBParaSite" id="HDID_0000874501-mRNA-1"/>
    </source>
</evidence>
<dbReference type="GO" id="GO:0003677">
    <property type="term" value="F:DNA binding"/>
    <property type="evidence" value="ECO:0007669"/>
    <property type="project" value="UniProtKB-UniRule"/>
</dbReference>
<keyword evidence="1 2" id="KW-0539">Nucleus</keyword>
<evidence type="ECO:0000259" key="3">
    <source>
        <dbReference type="PROSITE" id="PS50071"/>
    </source>
</evidence>
<organism evidence="8">
    <name type="scientific">Hymenolepis diminuta</name>
    <name type="common">Rat tapeworm</name>
    <dbReference type="NCBI Taxonomy" id="6216"/>
    <lineage>
        <taxon>Eukaryota</taxon>
        <taxon>Metazoa</taxon>
        <taxon>Spiralia</taxon>
        <taxon>Lophotrochozoa</taxon>
        <taxon>Platyhelminthes</taxon>
        <taxon>Cestoda</taxon>
        <taxon>Eucestoda</taxon>
        <taxon>Cyclophyllidea</taxon>
        <taxon>Hymenolepididae</taxon>
        <taxon>Hymenolepis</taxon>
    </lineage>
</organism>
<dbReference type="AlphaFoldDB" id="A0A0R3STK4"/>
<keyword evidence="7" id="KW-1185">Reference proteome</keyword>
<dbReference type="WBParaSite" id="HDID_0000874501-mRNA-1">
    <property type="protein sequence ID" value="HDID_0000874501-mRNA-1"/>
    <property type="gene ID" value="HDID_0000874501"/>
</dbReference>
<evidence type="ECO:0000256" key="1">
    <source>
        <dbReference type="PROSITE-ProRule" id="PRU00108"/>
    </source>
</evidence>
<protein>
    <submittedName>
        <fullName evidence="8">Homeobox domain-containing protein</fullName>
    </submittedName>
</protein>
<dbReference type="GO" id="GO:0005634">
    <property type="term" value="C:nucleus"/>
    <property type="evidence" value="ECO:0007669"/>
    <property type="project" value="UniProtKB-SubCell"/>
</dbReference>
<accession>A0A0R3STK4</accession>
<dbReference type="Gene3D" id="1.10.10.60">
    <property type="entry name" value="Homeodomain-like"/>
    <property type="match status" value="1"/>
</dbReference>
<dbReference type="Gene3D" id="1.10.260.40">
    <property type="entry name" value="lambda repressor-like DNA-binding domains"/>
    <property type="match status" value="1"/>
</dbReference>
<dbReference type="InterPro" id="IPR001356">
    <property type="entry name" value="HD"/>
</dbReference>
<gene>
    <name evidence="4" type="ORF">HDID_LOCUS8743</name>
    <name evidence="5" type="ORF">WMSIL1_LOCUS4207</name>
</gene>
<keyword evidence="1 2" id="KW-0238">DNA-binding</keyword>
<reference evidence="4 6" key="2">
    <citation type="submission" date="2018-11" db="EMBL/GenBank/DDBJ databases">
        <authorList>
            <consortium name="Pathogen Informatics"/>
        </authorList>
    </citation>
    <scope>NUCLEOTIDE SEQUENCE [LARGE SCALE GENOMIC DNA]</scope>
</reference>
<dbReference type="Proteomes" id="UP000274504">
    <property type="component" value="Unassembled WGS sequence"/>
</dbReference>
<dbReference type="InterPro" id="IPR009057">
    <property type="entry name" value="Homeodomain-like_sf"/>
</dbReference>
<dbReference type="Proteomes" id="UP000321570">
    <property type="component" value="Unassembled WGS sequence"/>
</dbReference>
<evidence type="ECO:0000313" key="4">
    <source>
        <dbReference type="EMBL" id="VDL61061.1"/>
    </source>
</evidence>
<evidence type="ECO:0000313" key="7">
    <source>
        <dbReference type="Proteomes" id="UP000321570"/>
    </source>
</evidence>
<keyword evidence="1 2" id="KW-0371">Homeobox</keyword>
<feature type="domain" description="Homeobox" evidence="3">
    <location>
        <begin position="220"/>
        <end position="271"/>
    </location>
</feature>
<evidence type="ECO:0000313" key="6">
    <source>
        <dbReference type="Proteomes" id="UP000274504"/>
    </source>
</evidence>
<dbReference type="EMBL" id="CABIJS010000122">
    <property type="protein sequence ID" value="VUZ43839.1"/>
    <property type="molecule type" value="Genomic_DNA"/>
</dbReference>
<dbReference type="InterPro" id="IPR010982">
    <property type="entry name" value="Lambda_DNA-bd_dom_sf"/>
</dbReference>
<comment type="subcellular location">
    <subcellularLocation>
        <location evidence="1 2">Nucleus</location>
    </subcellularLocation>
</comment>
<dbReference type="Pfam" id="PF00046">
    <property type="entry name" value="Homeodomain"/>
    <property type="match status" value="1"/>
</dbReference>
<dbReference type="SUPFAM" id="SSF46689">
    <property type="entry name" value="Homeodomain-like"/>
    <property type="match status" value="1"/>
</dbReference>
<sequence>MDINDRISYADHLRTYPVEKFDRDTNVFPYYVNFKKNDVVVRVPIAMDPNSYKCAQENSPQFLRKLKEELLSRYAGPSKERSSYLSKLSKNKLYILISDADHKDLSATSLQKSPESTSVIDQIISFRNEFRKLRCFYGLSYDDVSESIARCYETQLSNHMLFRLEMCALTAWKHSVEVELIRRWMADMKSPKSRARLFSPSKLKRSLLIKYDTLALKSITFTKAQEAKLEKLYRRNKSPDKDELRQLKEELGINVWKIRQWLKWRALRDRE</sequence>
<dbReference type="CDD" id="cd00086">
    <property type="entry name" value="homeodomain"/>
    <property type="match status" value="1"/>
</dbReference>
<dbReference type="STRING" id="6216.A0A0R3STK4"/>
<name>A0A0R3STK4_HYMDI</name>